<dbReference type="EMBL" id="OU892278">
    <property type="protein sequence ID" value="CAG9765012.1"/>
    <property type="molecule type" value="Genomic_DNA"/>
</dbReference>
<name>A0A9N9QCR2_9CUCU</name>
<dbReference type="Proteomes" id="UP001152799">
    <property type="component" value="Chromosome 2"/>
</dbReference>
<sequence>MSIRPGVCFVCREDFDTGPIVIIKERGIRALIEVSQKHGLTENKNFLQNCNQVSVHDACKKRYTAVSNVEASVRRGGDSAYQSKTSSTKSSSKLAHSLKGICFLCGEVITEEFLQQQSKLPLARRNVVHTAEKLGMRQTVLDAAKRRGDDWGRSIRERY</sequence>
<accession>A0A9N9QCR2</accession>
<evidence type="ECO:0000313" key="1">
    <source>
        <dbReference type="EMBL" id="CAG9765012.1"/>
    </source>
</evidence>
<dbReference type="OrthoDB" id="6775242at2759"/>
<protein>
    <submittedName>
        <fullName evidence="1">Uncharacterized protein</fullName>
    </submittedName>
</protein>
<dbReference type="AlphaFoldDB" id="A0A9N9QCR2"/>
<evidence type="ECO:0000313" key="2">
    <source>
        <dbReference type="Proteomes" id="UP001152799"/>
    </source>
</evidence>
<organism evidence="1 2">
    <name type="scientific">Ceutorhynchus assimilis</name>
    <name type="common">cabbage seed weevil</name>
    <dbReference type="NCBI Taxonomy" id="467358"/>
    <lineage>
        <taxon>Eukaryota</taxon>
        <taxon>Metazoa</taxon>
        <taxon>Ecdysozoa</taxon>
        <taxon>Arthropoda</taxon>
        <taxon>Hexapoda</taxon>
        <taxon>Insecta</taxon>
        <taxon>Pterygota</taxon>
        <taxon>Neoptera</taxon>
        <taxon>Endopterygota</taxon>
        <taxon>Coleoptera</taxon>
        <taxon>Polyphaga</taxon>
        <taxon>Cucujiformia</taxon>
        <taxon>Curculionidae</taxon>
        <taxon>Ceutorhynchinae</taxon>
        <taxon>Ceutorhynchus</taxon>
    </lineage>
</organism>
<keyword evidence="2" id="KW-1185">Reference proteome</keyword>
<gene>
    <name evidence="1" type="ORF">CEUTPL_LOCUS5633</name>
</gene>
<proteinExistence type="predicted"/>
<reference evidence="1" key="1">
    <citation type="submission" date="2022-01" db="EMBL/GenBank/DDBJ databases">
        <authorList>
            <person name="King R."/>
        </authorList>
    </citation>
    <scope>NUCLEOTIDE SEQUENCE</scope>
</reference>